<gene>
    <name evidence="23" type="ORF">B4U79_01845</name>
</gene>
<keyword evidence="10" id="KW-0747">Spliceosome</keyword>
<dbReference type="PANTHER" id="PTHR13904:SF0">
    <property type="entry name" value="U4_U6 SMALL NUCLEAR RIBONUCLEOPROTEIN PRP31"/>
    <property type="match status" value="1"/>
</dbReference>
<feature type="region of interest" description="Disordered" evidence="21">
    <location>
        <begin position="1"/>
        <end position="37"/>
    </location>
</feature>
<evidence type="ECO:0000256" key="18">
    <source>
        <dbReference type="ARBA" id="ARBA00023274"/>
    </source>
</evidence>
<organism evidence="23 24">
    <name type="scientific">Dinothrombium tinctorium</name>
    <dbReference type="NCBI Taxonomy" id="1965070"/>
    <lineage>
        <taxon>Eukaryota</taxon>
        <taxon>Metazoa</taxon>
        <taxon>Ecdysozoa</taxon>
        <taxon>Arthropoda</taxon>
        <taxon>Chelicerata</taxon>
        <taxon>Arachnida</taxon>
        <taxon>Acari</taxon>
        <taxon>Acariformes</taxon>
        <taxon>Trombidiformes</taxon>
        <taxon>Prostigmata</taxon>
        <taxon>Anystina</taxon>
        <taxon>Parasitengona</taxon>
        <taxon>Trombidioidea</taxon>
        <taxon>Trombidiidae</taxon>
        <taxon>Dinothrombium</taxon>
    </lineage>
</organism>
<dbReference type="Gene3D" id="1.10.246.90">
    <property type="entry name" value="Nop domain"/>
    <property type="match status" value="1"/>
</dbReference>
<dbReference type="Pfam" id="PF01762">
    <property type="entry name" value="Galactosyl_T"/>
    <property type="match status" value="1"/>
</dbReference>
<feature type="compositionally biased region" description="Basic residues" evidence="21">
    <location>
        <begin position="352"/>
        <end position="362"/>
    </location>
</feature>
<dbReference type="FunFam" id="1.10.287.4070:FF:000003">
    <property type="entry name" value="U4/U6 small nuclear ribonucleoprotein PRP31"/>
    <property type="match status" value="1"/>
</dbReference>
<dbReference type="GO" id="GO:0046540">
    <property type="term" value="C:U4/U6 x U5 tri-snRNP complex"/>
    <property type="evidence" value="ECO:0007669"/>
    <property type="project" value="InterPro"/>
</dbReference>
<feature type="compositionally biased region" description="Polar residues" evidence="21">
    <location>
        <begin position="27"/>
        <end position="36"/>
    </location>
</feature>
<feature type="compositionally biased region" description="Pro residues" evidence="21">
    <location>
        <begin position="337"/>
        <end position="349"/>
    </location>
</feature>
<evidence type="ECO:0000313" key="24">
    <source>
        <dbReference type="Proteomes" id="UP000285301"/>
    </source>
</evidence>
<protein>
    <recommendedName>
        <fullName evidence="5">U4/U6 small nuclear ribonucleoprotein Prp31</fullName>
    </recommendedName>
    <alternativeName>
        <fullName evidence="19">Pre-mRNA-processing factor 31</fullName>
    </alternativeName>
</protein>
<feature type="region of interest" description="Disordered" evidence="21">
    <location>
        <begin position="337"/>
        <end position="362"/>
    </location>
</feature>
<keyword evidence="18 23" id="KW-0687">Ribonucleoprotein</keyword>
<comment type="function">
    <text evidence="20">Involved in pre-mRNA splicing as component of the spliceosome. Required for the assembly of the U4/U5/U6 tri-snRNP complex, one of the building blocks of the spliceosome.</text>
</comment>
<dbReference type="GO" id="GO:0000244">
    <property type="term" value="P:spliceosomal tri-snRNP complex assembly"/>
    <property type="evidence" value="ECO:0007669"/>
    <property type="project" value="InterPro"/>
</dbReference>
<keyword evidence="17" id="KW-0539">Nucleus</keyword>
<evidence type="ECO:0000256" key="8">
    <source>
        <dbReference type="ARBA" id="ARBA00022679"/>
    </source>
</evidence>
<reference evidence="23 24" key="1">
    <citation type="journal article" date="2018" name="Gigascience">
        <title>Genomes of trombidid mites reveal novel predicted allergens and laterally-transferred genes associated with secondary metabolism.</title>
        <authorList>
            <person name="Dong X."/>
            <person name="Chaisiri K."/>
            <person name="Xia D."/>
            <person name="Armstrong S.D."/>
            <person name="Fang Y."/>
            <person name="Donnelly M.J."/>
            <person name="Kadowaki T."/>
            <person name="McGarry J.W."/>
            <person name="Darby A.C."/>
            <person name="Makepeace B.L."/>
        </authorList>
    </citation>
    <scope>NUCLEOTIDE SEQUENCE [LARGE SCALE GENOMIC DNA]</scope>
    <source>
        <strain evidence="23">UoL-WK</strain>
    </source>
</reference>
<dbReference type="GO" id="GO:0000139">
    <property type="term" value="C:Golgi membrane"/>
    <property type="evidence" value="ECO:0007669"/>
    <property type="project" value="UniProtKB-SubCell"/>
</dbReference>
<feature type="compositionally biased region" description="Acidic residues" evidence="21">
    <location>
        <begin position="7"/>
        <end position="19"/>
    </location>
</feature>
<evidence type="ECO:0000256" key="9">
    <source>
        <dbReference type="ARBA" id="ARBA00022692"/>
    </source>
</evidence>
<evidence type="ECO:0000256" key="4">
    <source>
        <dbReference type="ARBA" id="ARBA00008661"/>
    </source>
</evidence>
<dbReference type="SUPFAM" id="SSF89124">
    <property type="entry name" value="Nop domain"/>
    <property type="match status" value="1"/>
</dbReference>
<dbReference type="GO" id="GO:0003723">
    <property type="term" value="F:RNA binding"/>
    <property type="evidence" value="ECO:0007669"/>
    <property type="project" value="UniProtKB-KW"/>
</dbReference>
<dbReference type="Proteomes" id="UP000285301">
    <property type="component" value="Unassembled WGS sequence"/>
</dbReference>
<dbReference type="InterPro" id="IPR012976">
    <property type="entry name" value="NOSIC"/>
</dbReference>
<keyword evidence="7" id="KW-0328">Glycosyltransferase</keyword>
<dbReference type="Gene3D" id="3.90.550.50">
    <property type="match status" value="1"/>
</dbReference>
<dbReference type="STRING" id="1965070.A0A3S3SLQ4"/>
<keyword evidence="6" id="KW-0507">mRNA processing</keyword>
<evidence type="ECO:0000259" key="22">
    <source>
        <dbReference type="PROSITE" id="PS51358"/>
    </source>
</evidence>
<dbReference type="Pfam" id="PF09785">
    <property type="entry name" value="Prp31_C"/>
    <property type="match status" value="1"/>
</dbReference>
<dbReference type="GO" id="GO:0005687">
    <property type="term" value="C:U4 snRNP"/>
    <property type="evidence" value="ECO:0007669"/>
    <property type="project" value="TreeGrafter"/>
</dbReference>
<dbReference type="PANTHER" id="PTHR13904">
    <property type="entry name" value="PRE-MRNA SPLICING FACTOR PRP31"/>
    <property type="match status" value="1"/>
</dbReference>
<evidence type="ECO:0000256" key="7">
    <source>
        <dbReference type="ARBA" id="ARBA00022676"/>
    </source>
</evidence>
<dbReference type="EMBL" id="NCKU01000359">
    <property type="protein sequence ID" value="RWS15816.1"/>
    <property type="molecule type" value="Genomic_DNA"/>
</dbReference>
<evidence type="ECO:0000256" key="14">
    <source>
        <dbReference type="ARBA" id="ARBA00023034"/>
    </source>
</evidence>
<keyword evidence="11" id="KW-0694">RNA-binding</keyword>
<evidence type="ECO:0000256" key="20">
    <source>
        <dbReference type="ARBA" id="ARBA00045397"/>
    </source>
</evidence>
<evidence type="ECO:0000256" key="2">
    <source>
        <dbReference type="ARBA" id="ARBA00004323"/>
    </source>
</evidence>
<name>A0A3S3SLQ4_9ACAR</name>
<dbReference type="InterPro" id="IPR036070">
    <property type="entry name" value="Nop_dom_sf"/>
</dbReference>
<evidence type="ECO:0000256" key="6">
    <source>
        <dbReference type="ARBA" id="ARBA00022664"/>
    </source>
</evidence>
<evidence type="ECO:0000256" key="3">
    <source>
        <dbReference type="ARBA" id="ARBA00005572"/>
    </source>
</evidence>
<evidence type="ECO:0000313" key="23">
    <source>
        <dbReference type="EMBL" id="RWS15816.1"/>
    </source>
</evidence>
<dbReference type="InterPro" id="IPR002687">
    <property type="entry name" value="Nop_dom"/>
</dbReference>
<keyword evidence="14" id="KW-0333">Golgi apparatus</keyword>
<keyword evidence="15" id="KW-0472">Membrane</keyword>
<evidence type="ECO:0000256" key="11">
    <source>
        <dbReference type="ARBA" id="ARBA00022884"/>
    </source>
</evidence>
<dbReference type="Gene3D" id="1.10.287.4070">
    <property type="match status" value="1"/>
</dbReference>
<dbReference type="GO" id="GO:0016758">
    <property type="term" value="F:hexosyltransferase activity"/>
    <property type="evidence" value="ECO:0007669"/>
    <property type="project" value="InterPro"/>
</dbReference>
<evidence type="ECO:0000256" key="10">
    <source>
        <dbReference type="ARBA" id="ARBA00022728"/>
    </source>
</evidence>
<feature type="domain" description="Nop" evidence="22">
    <location>
        <begin position="216"/>
        <end position="334"/>
    </location>
</feature>
<keyword evidence="12" id="KW-0735">Signal-anchor</keyword>
<proteinExistence type="inferred from homology"/>
<dbReference type="FunFam" id="1.10.246.90:FF:000002">
    <property type="entry name" value="U4/U6 small nuclear ribonucleoprotein Prp31"/>
    <property type="match status" value="1"/>
</dbReference>
<evidence type="ECO:0000256" key="13">
    <source>
        <dbReference type="ARBA" id="ARBA00022989"/>
    </source>
</evidence>
<evidence type="ECO:0000256" key="21">
    <source>
        <dbReference type="SAM" id="MobiDB-lite"/>
    </source>
</evidence>
<dbReference type="PROSITE" id="PS51358">
    <property type="entry name" value="NOP"/>
    <property type="match status" value="1"/>
</dbReference>
<dbReference type="InterPro" id="IPR002659">
    <property type="entry name" value="Glyco_trans_31"/>
</dbReference>
<evidence type="ECO:0000256" key="12">
    <source>
        <dbReference type="ARBA" id="ARBA00022968"/>
    </source>
</evidence>
<dbReference type="Pfam" id="PF01798">
    <property type="entry name" value="Nop"/>
    <property type="match status" value="1"/>
</dbReference>
<evidence type="ECO:0000256" key="16">
    <source>
        <dbReference type="ARBA" id="ARBA00023187"/>
    </source>
</evidence>
<evidence type="ECO:0000256" key="19">
    <source>
        <dbReference type="ARBA" id="ARBA00030766"/>
    </source>
</evidence>
<accession>A0A3S3SLQ4</accession>
<comment type="similarity">
    <text evidence="4">Belongs to the glycosyltransferase 31 family.</text>
</comment>
<comment type="caution">
    <text evidence="23">The sequence shown here is derived from an EMBL/GenBank/DDBJ whole genome shotgun (WGS) entry which is preliminary data.</text>
</comment>
<comment type="similarity">
    <text evidence="3">Belongs to the PRP31 family.</text>
</comment>
<keyword evidence="16" id="KW-0508">mRNA splicing</keyword>
<evidence type="ECO:0000256" key="5">
    <source>
        <dbReference type="ARBA" id="ARBA00013538"/>
    </source>
</evidence>
<dbReference type="InterPro" id="IPR027105">
    <property type="entry name" value="Prp31"/>
</dbReference>
<dbReference type="AlphaFoldDB" id="A0A3S3SLQ4"/>
<evidence type="ECO:0000256" key="1">
    <source>
        <dbReference type="ARBA" id="ARBA00004123"/>
    </source>
</evidence>
<keyword evidence="9" id="KW-0812">Transmembrane</keyword>
<dbReference type="GO" id="GO:0071011">
    <property type="term" value="C:precatalytic spliceosome"/>
    <property type="evidence" value="ECO:0007669"/>
    <property type="project" value="TreeGrafter"/>
</dbReference>
<dbReference type="OrthoDB" id="4771285at2759"/>
<dbReference type="InterPro" id="IPR042239">
    <property type="entry name" value="Nop_C"/>
</dbReference>
<keyword evidence="13" id="KW-1133">Transmembrane helix</keyword>
<evidence type="ECO:0000256" key="17">
    <source>
        <dbReference type="ARBA" id="ARBA00023242"/>
    </source>
</evidence>
<comment type="subcellular location">
    <subcellularLocation>
        <location evidence="2">Golgi apparatus membrane</location>
        <topology evidence="2">Single-pass type II membrane protein</topology>
    </subcellularLocation>
    <subcellularLocation>
        <location evidence="1">Nucleus</location>
    </subcellularLocation>
</comment>
<sequence length="794" mass="89626">MSLADELLADLEDGDDTEEPVVPYTDSVASGDQSDSMDVDGVRFQTVAELTKLRDSDELKRVMEQIENRDSKQEMLSKCQIEGPIESHPEYKLIVDANNMTVTIDNDITVIHKYVRDHYSKRFPELESLIPTPLEYLMTVRELGNDLDKAKNNEKLQEFLTQATIMVVSVTASTTQGTILNDDELNSVFEACDIAIELNACKLKIYNFVESRMSFIAPNLSVIVGANIAAKLMGLAGGLTKISKMPSCNVAVLGSKKWSLAGFSSQTVMPHLGFVYFTEIVQNTPPDLRRKAARLVANKCTIAARVDASHASTDGAIGRSLREKIERALDKLQEPPPVKQVKPLQPPIDQPRKKRGGKRVRRMKERLAMTELRKQANRMNFGEIEDDAYQEDLGFTTGQLGKSGMGRIRMPQVDEKTKVRISKALQKNLQKQQVHGGSTTVRRQVSGIASSVAFTPLQGLEIVNPQAAEAKVNEASAKYFSNTIKSTLDGTVIHIGKAKNNHNFTYILNSDICDDFKDEITKILIIIESEAKHFKRREVVRQTWGLRALQESLNFRVLFVLGTDFSDNTMQYSITKESWTFNDILQINIEENYNNVAFKSIVGVQWFVSQCSKANFIFKTDDDIFIHIPNLLRVVSQHLTNHEHNSILCHENKARKILREHSLNNSMHSKEVIRRYWKYTVKNIPGVYYPRYCAGFGYGFTKQAAKKLLSAISITPYFFLEDVYVTGFCRQKANLMIKDSAHLSLRPLVTLQGVCAFQEGRINSQEMDENSINELWNSLNTRGYKCPKLIGPIK</sequence>
<keyword evidence="24" id="KW-1185">Reference proteome</keyword>
<keyword evidence="8" id="KW-0808">Transferase</keyword>
<dbReference type="SMART" id="SM00931">
    <property type="entry name" value="NOSIC"/>
    <property type="match status" value="1"/>
</dbReference>
<evidence type="ECO:0000256" key="15">
    <source>
        <dbReference type="ARBA" id="ARBA00023136"/>
    </source>
</evidence>
<dbReference type="InterPro" id="IPR019175">
    <property type="entry name" value="Prp31_C"/>
</dbReference>